<feature type="signal peptide" evidence="7">
    <location>
        <begin position="1"/>
        <end position="16"/>
    </location>
</feature>
<comment type="subcellular location">
    <subcellularLocation>
        <location evidence="1">Membrane</location>
        <topology evidence="1">Single-pass membrane protein</topology>
    </subcellularLocation>
</comment>
<comment type="caution">
    <text evidence="8">The sequence shown here is derived from an EMBL/GenBank/DDBJ whole genome shotgun (WGS) entry which is preliminary data.</text>
</comment>
<keyword evidence="7" id="KW-0732">Signal</keyword>
<evidence type="ECO:0000313" key="8">
    <source>
        <dbReference type="EMBL" id="KAK5053091.1"/>
    </source>
</evidence>
<feature type="compositionally biased region" description="Low complexity" evidence="5">
    <location>
        <begin position="155"/>
        <end position="172"/>
    </location>
</feature>
<dbReference type="PANTHER" id="PTHR15549:SF26">
    <property type="entry name" value="AXIAL BUDDING PATTERN PROTEIN 2-RELATED"/>
    <property type="match status" value="1"/>
</dbReference>
<gene>
    <name evidence="8" type="ORF">LTR84_002065</name>
</gene>
<protein>
    <recommendedName>
        <fullName evidence="10">Mid2 domain-containing protein</fullName>
    </recommendedName>
</protein>
<accession>A0AAV9NBI4</accession>
<organism evidence="8 9">
    <name type="scientific">Exophiala bonariae</name>
    <dbReference type="NCBI Taxonomy" id="1690606"/>
    <lineage>
        <taxon>Eukaryota</taxon>
        <taxon>Fungi</taxon>
        <taxon>Dikarya</taxon>
        <taxon>Ascomycota</taxon>
        <taxon>Pezizomycotina</taxon>
        <taxon>Eurotiomycetes</taxon>
        <taxon>Chaetothyriomycetidae</taxon>
        <taxon>Chaetothyriales</taxon>
        <taxon>Herpotrichiellaceae</taxon>
        <taxon>Exophiala</taxon>
    </lineage>
</organism>
<keyword evidence="3 6" id="KW-1133">Transmembrane helix</keyword>
<evidence type="ECO:0000313" key="9">
    <source>
        <dbReference type="Proteomes" id="UP001358417"/>
    </source>
</evidence>
<sequence>MLFLILLLLLTFQIAAQDLEFISPGPSGTDGDFSLNPSYVFGSSLTIQWEPIEESVSLVLCQQLQGADFEYVFQDRSNLSAFDRTVTTQRDLSKSRTFFFQIFIEGDTLPSATSHYFNITGAGAGDGGVVQTTTTFASASSSPASLATSSAVLQSSTTSSPSSSTSSVAAASGLPTSNTSNDEGAMSTGAKVGLGIGVPVAVVLGVGAGWFLFGDRKKASNTPSSPDNVPYDHRYSGFRPEEYKDLVNLPGELIASFPQSGTRIVNTRLHFQAAPQNAPAELAHSNG</sequence>
<evidence type="ECO:0008006" key="10">
    <source>
        <dbReference type="Google" id="ProtNLM"/>
    </source>
</evidence>
<dbReference type="PANTHER" id="PTHR15549">
    <property type="entry name" value="PAIRED IMMUNOGLOBULIN-LIKE TYPE 2 RECEPTOR"/>
    <property type="match status" value="1"/>
</dbReference>
<feature type="region of interest" description="Disordered" evidence="5">
    <location>
        <begin position="155"/>
        <end position="183"/>
    </location>
</feature>
<dbReference type="Proteomes" id="UP001358417">
    <property type="component" value="Unassembled WGS sequence"/>
</dbReference>
<evidence type="ECO:0000256" key="1">
    <source>
        <dbReference type="ARBA" id="ARBA00004167"/>
    </source>
</evidence>
<evidence type="ECO:0000256" key="2">
    <source>
        <dbReference type="ARBA" id="ARBA00022692"/>
    </source>
</evidence>
<reference evidence="8 9" key="1">
    <citation type="submission" date="2023-08" db="EMBL/GenBank/DDBJ databases">
        <title>Black Yeasts Isolated from many extreme environments.</title>
        <authorList>
            <person name="Coleine C."/>
            <person name="Stajich J.E."/>
            <person name="Selbmann L."/>
        </authorList>
    </citation>
    <scope>NUCLEOTIDE SEQUENCE [LARGE SCALE GENOMIC DNA]</scope>
    <source>
        <strain evidence="8 9">CCFEE 5792</strain>
    </source>
</reference>
<dbReference type="GeneID" id="89970277"/>
<evidence type="ECO:0000256" key="5">
    <source>
        <dbReference type="SAM" id="MobiDB-lite"/>
    </source>
</evidence>
<evidence type="ECO:0000256" key="3">
    <source>
        <dbReference type="ARBA" id="ARBA00022989"/>
    </source>
</evidence>
<dbReference type="InterPro" id="IPR051694">
    <property type="entry name" value="Immunoregulatory_rcpt-like"/>
</dbReference>
<proteinExistence type="predicted"/>
<name>A0AAV9NBI4_9EURO</name>
<dbReference type="RefSeq" id="XP_064706533.1">
    <property type="nucleotide sequence ID" value="XM_064845679.1"/>
</dbReference>
<feature type="transmembrane region" description="Helical" evidence="6">
    <location>
        <begin position="192"/>
        <end position="213"/>
    </location>
</feature>
<feature type="chain" id="PRO_5043339620" description="Mid2 domain-containing protein" evidence="7">
    <location>
        <begin position="17"/>
        <end position="287"/>
    </location>
</feature>
<dbReference type="AlphaFoldDB" id="A0AAV9NBI4"/>
<dbReference type="GO" id="GO:0071944">
    <property type="term" value="C:cell periphery"/>
    <property type="evidence" value="ECO:0007669"/>
    <property type="project" value="UniProtKB-ARBA"/>
</dbReference>
<evidence type="ECO:0000256" key="7">
    <source>
        <dbReference type="SAM" id="SignalP"/>
    </source>
</evidence>
<evidence type="ECO:0000256" key="6">
    <source>
        <dbReference type="SAM" id="Phobius"/>
    </source>
</evidence>
<dbReference type="GO" id="GO:0016020">
    <property type="term" value="C:membrane"/>
    <property type="evidence" value="ECO:0007669"/>
    <property type="project" value="UniProtKB-SubCell"/>
</dbReference>
<dbReference type="EMBL" id="JAVRRD010000012">
    <property type="protein sequence ID" value="KAK5053091.1"/>
    <property type="molecule type" value="Genomic_DNA"/>
</dbReference>
<keyword evidence="4 6" id="KW-0472">Membrane</keyword>
<keyword evidence="9" id="KW-1185">Reference proteome</keyword>
<keyword evidence="2 6" id="KW-0812">Transmembrane</keyword>
<evidence type="ECO:0000256" key="4">
    <source>
        <dbReference type="ARBA" id="ARBA00023136"/>
    </source>
</evidence>